<keyword evidence="8" id="KW-0482">Metalloprotease</keyword>
<dbReference type="GO" id="GO:0004222">
    <property type="term" value="F:metalloendopeptidase activity"/>
    <property type="evidence" value="ECO:0007669"/>
    <property type="project" value="InterPro"/>
</dbReference>
<feature type="non-terminal residue" evidence="12">
    <location>
        <position position="1"/>
    </location>
</feature>
<keyword evidence="3" id="KW-0645">Protease</keyword>
<dbReference type="InterPro" id="IPR008915">
    <property type="entry name" value="Peptidase_M50"/>
</dbReference>
<evidence type="ECO:0000256" key="2">
    <source>
        <dbReference type="ARBA" id="ARBA00004141"/>
    </source>
</evidence>
<feature type="transmembrane region" description="Helical" evidence="10">
    <location>
        <begin position="115"/>
        <end position="133"/>
    </location>
</feature>
<dbReference type="GO" id="GO:0016020">
    <property type="term" value="C:membrane"/>
    <property type="evidence" value="ECO:0007669"/>
    <property type="project" value="UniProtKB-SubCell"/>
</dbReference>
<comment type="caution">
    <text evidence="12">The sequence shown here is derived from an EMBL/GenBank/DDBJ whole genome shotgun (WGS) entry which is preliminary data.</text>
</comment>
<dbReference type="GO" id="GO:0006508">
    <property type="term" value="P:proteolysis"/>
    <property type="evidence" value="ECO:0007669"/>
    <property type="project" value="UniProtKB-KW"/>
</dbReference>
<proteinExistence type="predicted"/>
<dbReference type="InterPro" id="IPR004387">
    <property type="entry name" value="Pept_M50_Zn"/>
</dbReference>
<evidence type="ECO:0000259" key="11">
    <source>
        <dbReference type="Pfam" id="PF02163"/>
    </source>
</evidence>
<evidence type="ECO:0000256" key="7">
    <source>
        <dbReference type="ARBA" id="ARBA00022989"/>
    </source>
</evidence>
<evidence type="ECO:0000256" key="6">
    <source>
        <dbReference type="ARBA" id="ARBA00022833"/>
    </source>
</evidence>
<evidence type="ECO:0000256" key="1">
    <source>
        <dbReference type="ARBA" id="ARBA00001947"/>
    </source>
</evidence>
<evidence type="ECO:0000256" key="8">
    <source>
        <dbReference type="ARBA" id="ARBA00023049"/>
    </source>
</evidence>
<feature type="domain" description="Peptidase M50" evidence="11">
    <location>
        <begin position="10"/>
        <end position="127"/>
    </location>
</feature>
<dbReference type="AlphaFoldDB" id="A0A0F9HMD6"/>
<comment type="cofactor">
    <cofactor evidence="1">
        <name>Zn(2+)</name>
        <dbReference type="ChEBI" id="CHEBI:29105"/>
    </cofactor>
</comment>
<evidence type="ECO:0000256" key="9">
    <source>
        <dbReference type="ARBA" id="ARBA00023136"/>
    </source>
</evidence>
<keyword evidence="7 10" id="KW-1133">Transmembrane helix</keyword>
<evidence type="ECO:0000256" key="4">
    <source>
        <dbReference type="ARBA" id="ARBA00022692"/>
    </source>
</evidence>
<protein>
    <recommendedName>
        <fullName evidence="11">Peptidase M50 domain-containing protein</fullName>
    </recommendedName>
</protein>
<feature type="transmembrane region" description="Helical" evidence="10">
    <location>
        <begin position="68"/>
        <end position="89"/>
    </location>
</feature>
<name>A0A0F9HMD6_9ZZZZ</name>
<evidence type="ECO:0000256" key="10">
    <source>
        <dbReference type="SAM" id="Phobius"/>
    </source>
</evidence>
<keyword evidence="5" id="KW-0378">Hydrolase</keyword>
<dbReference type="Pfam" id="PF02163">
    <property type="entry name" value="Peptidase_M50"/>
    <property type="match status" value="1"/>
</dbReference>
<keyword evidence="6" id="KW-0862">Zinc</keyword>
<keyword evidence="9 10" id="KW-0472">Membrane</keyword>
<sequence>AFGDVYAKELNLFEALGESLIQTYKITELTVISIIKLIQGTISTKTLGGPIMIAQLAGEQAKAGVGNLVFFIALISINLAILNFLPIPVLDGGHLLFFFIEAAIGRPVSIKMREIAQQIGIFILILLMIYVFYNDIARIFFSSSG</sequence>
<keyword evidence="4 10" id="KW-0812">Transmembrane</keyword>
<evidence type="ECO:0000256" key="3">
    <source>
        <dbReference type="ARBA" id="ARBA00022670"/>
    </source>
</evidence>
<gene>
    <name evidence="12" type="ORF">LCGC14_2046240</name>
</gene>
<accession>A0A0F9HMD6</accession>
<evidence type="ECO:0000313" key="12">
    <source>
        <dbReference type="EMBL" id="KKL76302.1"/>
    </source>
</evidence>
<organism evidence="12">
    <name type="scientific">marine sediment metagenome</name>
    <dbReference type="NCBI Taxonomy" id="412755"/>
    <lineage>
        <taxon>unclassified sequences</taxon>
        <taxon>metagenomes</taxon>
        <taxon>ecological metagenomes</taxon>
    </lineage>
</organism>
<dbReference type="EMBL" id="LAZR01024089">
    <property type="protein sequence ID" value="KKL76302.1"/>
    <property type="molecule type" value="Genomic_DNA"/>
</dbReference>
<evidence type="ECO:0000256" key="5">
    <source>
        <dbReference type="ARBA" id="ARBA00022801"/>
    </source>
</evidence>
<comment type="subcellular location">
    <subcellularLocation>
        <location evidence="2">Membrane</location>
        <topology evidence="2">Multi-pass membrane protein</topology>
    </subcellularLocation>
</comment>
<reference evidence="12" key="1">
    <citation type="journal article" date="2015" name="Nature">
        <title>Complex archaea that bridge the gap between prokaryotes and eukaryotes.</title>
        <authorList>
            <person name="Spang A."/>
            <person name="Saw J.H."/>
            <person name="Jorgensen S.L."/>
            <person name="Zaremba-Niedzwiedzka K."/>
            <person name="Martijn J."/>
            <person name="Lind A.E."/>
            <person name="van Eijk R."/>
            <person name="Schleper C."/>
            <person name="Guy L."/>
            <person name="Ettema T.J."/>
        </authorList>
    </citation>
    <scope>NUCLEOTIDE SEQUENCE</scope>
</reference>
<dbReference type="PANTHER" id="PTHR42837:SF2">
    <property type="entry name" value="MEMBRANE METALLOPROTEASE ARASP2, CHLOROPLASTIC-RELATED"/>
    <property type="match status" value="1"/>
</dbReference>
<dbReference type="PANTHER" id="PTHR42837">
    <property type="entry name" value="REGULATOR OF SIGMA-E PROTEASE RSEP"/>
    <property type="match status" value="1"/>
</dbReference>